<dbReference type="EMBL" id="CP001968">
    <property type="protein sequence ID" value="ADD69376.1"/>
    <property type="molecule type" value="Genomic_DNA"/>
</dbReference>
<feature type="signal peptide" evidence="1">
    <location>
        <begin position="1"/>
        <end position="24"/>
    </location>
</feature>
<gene>
    <name evidence="2" type="ordered locus">Dacet_2618</name>
</gene>
<protein>
    <recommendedName>
        <fullName evidence="4">Alginate export domain-containing protein</fullName>
    </recommendedName>
</protein>
<proteinExistence type="predicted"/>
<dbReference type="PaxDb" id="522772-Dacet_2618"/>
<evidence type="ECO:0000256" key="1">
    <source>
        <dbReference type="SAM" id="SignalP"/>
    </source>
</evidence>
<evidence type="ECO:0008006" key="4">
    <source>
        <dbReference type="Google" id="ProtNLM"/>
    </source>
</evidence>
<organism evidence="2 3">
    <name type="scientific">Denitrovibrio acetiphilus (strain DSM 12809 / NBRC 114555 / N2460)</name>
    <dbReference type="NCBI Taxonomy" id="522772"/>
    <lineage>
        <taxon>Bacteria</taxon>
        <taxon>Pseudomonadati</taxon>
        <taxon>Deferribacterota</taxon>
        <taxon>Deferribacteres</taxon>
        <taxon>Deferribacterales</taxon>
        <taxon>Geovibrionaceae</taxon>
        <taxon>Denitrovibrio</taxon>
    </lineage>
</organism>
<dbReference type="InParanoid" id="D4H520"/>
<reference evidence="2 3" key="1">
    <citation type="journal article" date="2010" name="Stand. Genomic Sci.">
        <title>Complete genome sequence of Denitrovibrio acetiphilus type strain (N2460).</title>
        <authorList>
            <person name="Kiss H."/>
            <person name="Lang E."/>
            <person name="Lapidus A."/>
            <person name="Copeland A."/>
            <person name="Nolan M."/>
            <person name="Glavina Del Rio T."/>
            <person name="Chen F."/>
            <person name="Lucas S."/>
            <person name="Tice H."/>
            <person name="Cheng J.F."/>
            <person name="Han C."/>
            <person name="Goodwin L."/>
            <person name="Pitluck S."/>
            <person name="Liolios K."/>
            <person name="Pati A."/>
            <person name="Ivanova N."/>
            <person name="Mavromatis K."/>
            <person name="Chen A."/>
            <person name="Palaniappan K."/>
            <person name="Land M."/>
            <person name="Hauser L."/>
            <person name="Chang Y.J."/>
            <person name="Jeffries C.D."/>
            <person name="Detter J.C."/>
            <person name="Brettin T."/>
            <person name="Spring S."/>
            <person name="Rohde M."/>
            <person name="Goker M."/>
            <person name="Woyke T."/>
            <person name="Bristow J."/>
            <person name="Eisen J.A."/>
            <person name="Markowitz V."/>
            <person name="Hugenholtz P."/>
            <person name="Kyrpides N.C."/>
            <person name="Klenk H.P."/>
        </authorList>
    </citation>
    <scope>NUCLEOTIDE SEQUENCE [LARGE SCALE GENOMIC DNA]</scope>
    <source>
        <strain evidence="3">DSM 12809 / NBRC 114555 / N2460</strain>
    </source>
</reference>
<keyword evidence="3" id="KW-1185">Reference proteome</keyword>
<dbReference type="OrthoDB" id="9811852at2"/>
<dbReference type="KEGG" id="dap:Dacet_2618"/>
<keyword evidence="1" id="KW-0732">Signal</keyword>
<dbReference type="Proteomes" id="UP000002012">
    <property type="component" value="Chromosome"/>
</dbReference>
<sequence precursor="true">MQHIYKIFIMSFLLCSILTFPAFSFNNDSYTTPDSWAQHVTTGKIVKSTEGTWLTEDTSLYTTLTTRLRLKSNEYAEDSDVYQYIRMHTDPVKLGDGIVKFSAYGRIATDINGNPDKDWTSSYYYNQQDILDAELDKNDPAGRLYQAYAQFDGVIRNTKLNAGRFYLEHLNTFQVDGGDLTVNAGKNFKVYAFGGLPVSYYYDFDNASVYGVGAQGAFAENTRIQAEYTAMDIDDIDDDYTQIRLIQAIPNGSVMLGFSTLNDAATYSADIDYQIPATNTIITLGYEKLNDNIEGSDKTYLVNPITYALMDQSKYSRYKASVYQAFLDYFVAGVSYETKSVDGDEDFDNRDFRKYGFKFDINGLPTEKTYISISADKWDIDETSTTDDNNRFQYGLQISQGITEQISMWAGTSFSRYEYDYLTDTRKDSVRSYYVGAEYQPNEMFAVMADITREETDFYDDIDSDLSKSYTVELWANVSF</sequence>
<dbReference type="STRING" id="522772.Dacet_2618"/>
<evidence type="ECO:0000313" key="2">
    <source>
        <dbReference type="EMBL" id="ADD69376.1"/>
    </source>
</evidence>
<evidence type="ECO:0000313" key="3">
    <source>
        <dbReference type="Proteomes" id="UP000002012"/>
    </source>
</evidence>
<dbReference type="eggNOG" id="ENOG5033CI6">
    <property type="taxonomic scope" value="Bacteria"/>
</dbReference>
<accession>D4H520</accession>
<feature type="chain" id="PRO_5003057646" description="Alginate export domain-containing protein" evidence="1">
    <location>
        <begin position="25"/>
        <end position="480"/>
    </location>
</feature>
<dbReference type="HOGENOM" id="CLU_040914_0_0_0"/>
<dbReference type="AlphaFoldDB" id="D4H520"/>
<name>D4H520_DENA2</name>